<accession>A0A9W8P689</accession>
<evidence type="ECO:0000256" key="2">
    <source>
        <dbReference type="SAM" id="SignalP"/>
    </source>
</evidence>
<feature type="compositionally biased region" description="Low complexity" evidence="1">
    <location>
        <begin position="135"/>
        <end position="154"/>
    </location>
</feature>
<sequence length="184" mass="19046">MIARLPFALAAASALFYVASAQLEVLSPGGDNLWWVSDNENLLVWNCNESQEQTFTVLVANPNMASPLAIIAEQPNYVCSLLVTKDQMGGLPVGTGYTVQLANPLNSTDLFAQSSAFEIKAAGSAYPSTTVSPESATFTPSSSGSSSSATASSTSEASSSNDAFPLKASLSAFVVSAITGVFML</sequence>
<proteinExistence type="predicted"/>
<reference evidence="3 4" key="1">
    <citation type="journal article" date="2023" name="Proc. Natl. Acad. Sci. U.S.A.">
        <title>A global phylogenomic analysis of the shiitake genus Lentinula.</title>
        <authorList>
            <person name="Sierra-Patev S."/>
            <person name="Min B."/>
            <person name="Naranjo-Ortiz M."/>
            <person name="Looney B."/>
            <person name="Konkel Z."/>
            <person name="Slot J.C."/>
            <person name="Sakamoto Y."/>
            <person name="Steenwyk J.L."/>
            <person name="Rokas A."/>
            <person name="Carro J."/>
            <person name="Camarero S."/>
            <person name="Ferreira P."/>
            <person name="Molpeceres G."/>
            <person name="Ruiz-Duenas F.J."/>
            <person name="Serrano A."/>
            <person name="Henrissat B."/>
            <person name="Drula E."/>
            <person name="Hughes K.W."/>
            <person name="Mata J.L."/>
            <person name="Ishikawa N.K."/>
            <person name="Vargas-Isla R."/>
            <person name="Ushijima S."/>
            <person name="Smith C.A."/>
            <person name="Donoghue J."/>
            <person name="Ahrendt S."/>
            <person name="Andreopoulos W."/>
            <person name="He G."/>
            <person name="LaButti K."/>
            <person name="Lipzen A."/>
            <person name="Ng V."/>
            <person name="Riley R."/>
            <person name="Sandor L."/>
            <person name="Barry K."/>
            <person name="Martinez A.T."/>
            <person name="Xiao Y."/>
            <person name="Gibbons J.G."/>
            <person name="Terashima K."/>
            <person name="Grigoriev I.V."/>
            <person name="Hibbett D."/>
        </authorList>
    </citation>
    <scope>NUCLEOTIDE SEQUENCE [LARGE SCALE GENOMIC DNA]</scope>
    <source>
        <strain evidence="3 4">TFB7810</strain>
    </source>
</reference>
<feature type="chain" id="PRO_5040729843" evidence="2">
    <location>
        <begin position="22"/>
        <end position="184"/>
    </location>
</feature>
<dbReference type="AlphaFoldDB" id="A0A9W8P689"/>
<organism evidence="3 4">
    <name type="scientific">Lentinula detonsa</name>
    <dbReference type="NCBI Taxonomy" id="2804962"/>
    <lineage>
        <taxon>Eukaryota</taxon>
        <taxon>Fungi</taxon>
        <taxon>Dikarya</taxon>
        <taxon>Basidiomycota</taxon>
        <taxon>Agaricomycotina</taxon>
        <taxon>Agaricomycetes</taxon>
        <taxon>Agaricomycetidae</taxon>
        <taxon>Agaricales</taxon>
        <taxon>Marasmiineae</taxon>
        <taxon>Omphalotaceae</taxon>
        <taxon>Lentinula</taxon>
    </lineage>
</organism>
<keyword evidence="2" id="KW-0732">Signal</keyword>
<evidence type="ECO:0000313" key="4">
    <source>
        <dbReference type="Proteomes" id="UP001142393"/>
    </source>
</evidence>
<feature type="region of interest" description="Disordered" evidence="1">
    <location>
        <begin position="126"/>
        <end position="154"/>
    </location>
</feature>
<evidence type="ECO:0000313" key="3">
    <source>
        <dbReference type="EMBL" id="KAJ3747800.1"/>
    </source>
</evidence>
<name>A0A9W8P689_9AGAR</name>
<comment type="caution">
    <text evidence="3">The sequence shown here is derived from an EMBL/GenBank/DDBJ whole genome shotgun (WGS) entry which is preliminary data.</text>
</comment>
<gene>
    <name evidence="3" type="ORF">DFH05DRAFT_1522167</name>
</gene>
<dbReference type="EMBL" id="JANVFU010000003">
    <property type="protein sequence ID" value="KAJ3747800.1"/>
    <property type="molecule type" value="Genomic_DNA"/>
</dbReference>
<dbReference type="Proteomes" id="UP001142393">
    <property type="component" value="Unassembled WGS sequence"/>
</dbReference>
<keyword evidence="4" id="KW-1185">Reference proteome</keyword>
<evidence type="ECO:0000256" key="1">
    <source>
        <dbReference type="SAM" id="MobiDB-lite"/>
    </source>
</evidence>
<protein>
    <submittedName>
        <fullName evidence="3">Uncharacterized protein</fullName>
    </submittedName>
</protein>
<feature type="signal peptide" evidence="2">
    <location>
        <begin position="1"/>
        <end position="21"/>
    </location>
</feature>